<protein>
    <submittedName>
        <fullName evidence="2">Uncharacterized protein</fullName>
    </submittedName>
</protein>
<dbReference type="AlphaFoldDB" id="A0A2S5JIG3"/>
<proteinExistence type="predicted"/>
<feature type="coiled-coil region" evidence="1">
    <location>
        <begin position="189"/>
        <end position="240"/>
    </location>
</feature>
<feature type="coiled-coil region" evidence="1">
    <location>
        <begin position="45"/>
        <end position="144"/>
    </location>
</feature>
<organism evidence="2 3">
    <name type="scientific">Albidovulum inexpectatum</name>
    <dbReference type="NCBI Taxonomy" id="196587"/>
    <lineage>
        <taxon>Bacteria</taxon>
        <taxon>Pseudomonadati</taxon>
        <taxon>Pseudomonadota</taxon>
        <taxon>Alphaproteobacteria</taxon>
        <taxon>Rhodobacterales</taxon>
        <taxon>Paracoccaceae</taxon>
        <taxon>Albidovulum</taxon>
    </lineage>
</organism>
<reference evidence="2 3" key="1">
    <citation type="submission" date="2018-01" db="EMBL/GenBank/DDBJ databases">
        <title>Genomic Encyclopedia of Archaeal and Bacterial Type Strains, Phase II (KMG-II): from individual species to whole genera.</title>
        <authorList>
            <person name="Goeker M."/>
        </authorList>
    </citation>
    <scope>NUCLEOTIDE SEQUENCE [LARGE SCALE GENOMIC DNA]</scope>
    <source>
        <strain evidence="2 3">DSM 12048</strain>
    </source>
</reference>
<dbReference type="Proteomes" id="UP000239736">
    <property type="component" value="Unassembled WGS sequence"/>
</dbReference>
<evidence type="ECO:0000313" key="2">
    <source>
        <dbReference type="EMBL" id="PPB81161.1"/>
    </source>
</evidence>
<sequence length="274" mass="29467">MNGARIFRAIAIVAACLAPVTIQGQQIASAPGPSVDNPAALRRILLALKDEITAAQRDRDRLLAEIEDASARLQKLGRDMAAMGQSKAADTARLSELHAALRAMEDKIAKAEDELRAAGEQAEQARMARQAALAEADAARAEAQETSLAIQARRDEIAALADQTVSARAELHRTKSELEDLEFDRQLAVERAAKALAQLNVVLAELKAQETRRRELAEGLAALERRSAMARAEAAELDVQAQMLRDEIGRLAASISECTAARDACTMGANLTEQ</sequence>
<keyword evidence="3" id="KW-1185">Reference proteome</keyword>
<comment type="caution">
    <text evidence="2">The sequence shown here is derived from an EMBL/GenBank/DDBJ whole genome shotgun (WGS) entry which is preliminary data.</text>
</comment>
<evidence type="ECO:0000313" key="3">
    <source>
        <dbReference type="Proteomes" id="UP000239736"/>
    </source>
</evidence>
<keyword evidence="1" id="KW-0175">Coiled coil</keyword>
<gene>
    <name evidence="2" type="ORF">LV82_01203</name>
</gene>
<dbReference type="RefSeq" id="WP_104069966.1">
    <property type="nucleotide sequence ID" value="NZ_PRDS01000003.1"/>
</dbReference>
<dbReference type="EMBL" id="PRDS01000003">
    <property type="protein sequence ID" value="PPB81161.1"/>
    <property type="molecule type" value="Genomic_DNA"/>
</dbReference>
<evidence type="ECO:0000256" key="1">
    <source>
        <dbReference type="SAM" id="Coils"/>
    </source>
</evidence>
<accession>A0A2S5JIG3</accession>
<name>A0A2S5JIG3_9RHOB</name>